<sequence length="160" mass="16955">MPADQTESPWDRWTVPPLPKAIGPTRARAASRLRQWAPDLPVEYADRVRQVVGELVANAVQHAGGPITVDLWITPLGHLAVLVTDPSPVPPTPREPYEDGARGRGLAVVTAECVAWTWQPVPGGGKAVSATIALPDTGPTAATASRTAPGRPFTRLRPAV</sequence>
<dbReference type="InterPro" id="IPR003594">
    <property type="entry name" value="HATPase_dom"/>
</dbReference>
<gene>
    <name evidence="4" type="ORF">KCMC57_16200</name>
</gene>
<dbReference type="RefSeq" id="WP_407987772.1">
    <property type="nucleotide sequence ID" value="NZ_AP035881.2"/>
</dbReference>
<proteinExistence type="predicted"/>
<dbReference type="PANTHER" id="PTHR35526:SF3">
    <property type="entry name" value="ANTI-SIGMA-F FACTOR RSBW"/>
    <property type="match status" value="1"/>
</dbReference>
<dbReference type="GO" id="GO:0004674">
    <property type="term" value="F:protein serine/threonine kinase activity"/>
    <property type="evidence" value="ECO:0007669"/>
    <property type="project" value="UniProtKB-KW"/>
</dbReference>
<evidence type="ECO:0000313" key="4">
    <source>
        <dbReference type="EMBL" id="BFP45252.1"/>
    </source>
</evidence>
<dbReference type="InterPro" id="IPR036890">
    <property type="entry name" value="HATPase_C_sf"/>
</dbReference>
<protein>
    <recommendedName>
        <fullName evidence="3">Histidine kinase/HSP90-like ATPase domain-containing protein</fullName>
    </recommendedName>
</protein>
<reference evidence="4" key="1">
    <citation type="submission" date="2024-07" db="EMBL/GenBank/DDBJ databases">
        <title>Complete genome sequences of cellulolytic bacteria, Kitasatospora sp. CMC57 and Streptomyces sp. CMC78, isolated from Japanese agricultural soil.</title>
        <authorList>
            <person name="Hashimoto T."/>
            <person name="Ito M."/>
            <person name="Iwamoto M."/>
            <person name="Fukahori D."/>
            <person name="Shoda T."/>
            <person name="Sakoda M."/>
            <person name="Morohoshi T."/>
            <person name="Mitsuboshi M."/>
            <person name="Nishizawa T."/>
        </authorList>
    </citation>
    <scope>NUCLEOTIDE SEQUENCE</scope>
    <source>
        <strain evidence="4">CMC57</strain>
    </source>
</reference>
<accession>A0AB33JQK4</accession>
<dbReference type="PANTHER" id="PTHR35526">
    <property type="entry name" value="ANTI-SIGMA-F FACTOR RSBW-RELATED"/>
    <property type="match status" value="1"/>
</dbReference>
<keyword evidence="1" id="KW-0723">Serine/threonine-protein kinase</keyword>
<feature type="domain" description="Histidine kinase/HSP90-like ATPase" evidence="3">
    <location>
        <begin position="19"/>
        <end position="110"/>
    </location>
</feature>
<keyword evidence="1" id="KW-0808">Transferase</keyword>
<dbReference type="SUPFAM" id="SSF55874">
    <property type="entry name" value="ATPase domain of HSP90 chaperone/DNA topoisomerase II/histidine kinase"/>
    <property type="match status" value="1"/>
</dbReference>
<keyword evidence="1" id="KW-0418">Kinase</keyword>
<dbReference type="InterPro" id="IPR050267">
    <property type="entry name" value="Anti-sigma-factor_SerPK"/>
</dbReference>
<dbReference type="CDD" id="cd16936">
    <property type="entry name" value="HATPase_RsbW-like"/>
    <property type="match status" value="1"/>
</dbReference>
<dbReference type="Gene3D" id="3.30.565.10">
    <property type="entry name" value="Histidine kinase-like ATPase, C-terminal domain"/>
    <property type="match status" value="1"/>
</dbReference>
<organism evidence="4">
    <name type="scientific">Kitasatospora sp. CMC57</name>
    <dbReference type="NCBI Taxonomy" id="3231513"/>
    <lineage>
        <taxon>Bacteria</taxon>
        <taxon>Bacillati</taxon>
        <taxon>Actinomycetota</taxon>
        <taxon>Actinomycetes</taxon>
        <taxon>Kitasatosporales</taxon>
        <taxon>Streptomycetaceae</taxon>
        <taxon>Kitasatospora</taxon>
    </lineage>
</organism>
<feature type="region of interest" description="Disordered" evidence="2">
    <location>
        <begin position="138"/>
        <end position="160"/>
    </location>
</feature>
<evidence type="ECO:0000256" key="1">
    <source>
        <dbReference type="ARBA" id="ARBA00022527"/>
    </source>
</evidence>
<dbReference type="Pfam" id="PF13581">
    <property type="entry name" value="HATPase_c_2"/>
    <property type="match status" value="1"/>
</dbReference>
<name>A0AB33JQK4_9ACTN</name>
<evidence type="ECO:0000256" key="2">
    <source>
        <dbReference type="SAM" id="MobiDB-lite"/>
    </source>
</evidence>
<dbReference type="AlphaFoldDB" id="A0AB33JQK4"/>
<evidence type="ECO:0000259" key="3">
    <source>
        <dbReference type="Pfam" id="PF13581"/>
    </source>
</evidence>
<dbReference type="EMBL" id="AP035881">
    <property type="protein sequence ID" value="BFP45252.1"/>
    <property type="molecule type" value="Genomic_DNA"/>
</dbReference>